<evidence type="ECO:0000313" key="3">
    <source>
        <dbReference type="Proteomes" id="UP000765509"/>
    </source>
</evidence>
<accession>A0A9Q3PZM9</accession>
<feature type="region of interest" description="Disordered" evidence="1">
    <location>
        <begin position="1"/>
        <end position="20"/>
    </location>
</feature>
<proteinExistence type="predicted"/>
<keyword evidence="3" id="KW-1185">Reference proteome</keyword>
<dbReference type="EMBL" id="AVOT02105729">
    <property type="protein sequence ID" value="MBW0579711.1"/>
    <property type="molecule type" value="Genomic_DNA"/>
</dbReference>
<evidence type="ECO:0000313" key="2">
    <source>
        <dbReference type="EMBL" id="MBW0579711.1"/>
    </source>
</evidence>
<reference evidence="2" key="1">
    <citation type="submission" date="2021-03" db="EMBL/GenBank/DDBJ databases">
        <title>Draft genome sequence of rust myrtle Austropuccinia psidii MF-1, a brazilian biotype.</title>
        <authorList>
            <person name="Quecine M.C."/>
            <person name="Pachon D.M.R."/>
            <person name="Bonatelli M.L."/>
            <person name="Correr F.H."/>
            <person name="Franceschini L.M."/>
            <person name="Leite T.F."/>
            <person name="Margarido G.R.A."/>
            <person name="Almeida C.A."/>
            <person name="Ferrarezi J.A."/>
            <person name="Labate C.A."/>
        </authorList>
    </citation>
    <scope>NUCLEOTIDE SEQUENCE</scope>
    <source>
        <strain evidence="2">MF-1</strain>
    </source>
</reference>
<sequence>MENTQDAQKQRDSLEWLDDGEGARLAPDDKMIIKAIKHDNRRFGHIDIYWIWHGYAILRSKRVDSHGCDTLGMRKLTQDQQEYN</sequence>
<organism evidence="2 3">
    <name type="scientific">Austropuccinia psidii MF-1</name>
    <dbReference type="NCBI Taxonomy" id="1389203"/>
    <lineage>
        <taxon>Eukaryota</taxon>
        <taxon>Fungi</taxon>
        <taxon>Dikarya</taxon>
        <taxon>Basidiomycota</taxon>
        <taxon>Pucciniomycotina</taxon>
        <taxon>Pucciniomycetes</taxon>
        <taxon>Pucciniales</taxon>
        <taxon>Sphaerophragmiaceae</taxon>
        <taxon>Austropuccinia</taxon>
    </lineage>
</organism>
<comment type="caution">
    <text evidence="2">The sequence shown here is derived from an EMBL/GenBank/DDBJ whole genome shotgun (WGS) entry which is preliminary data.</text>
</comment>
<evidence type="ECO:0000256" key="1">
    <source>
        <dbReference type="SAM" id="MobiDB-lite"/>
    </source>
</evidence>
<dbReference type="Proteomes" id="UP000765509">
    <property type="component" value="Unassembled WGS sequence"/>
</dbReference>
<protein>
    <submittedName>
        <fullName evidence="2">Uncharacterized protein</fullName>
    </submittedName>
</protein>
<gene>
    <name evidence="2" type="ORF">O181_119426</name>
</gene>
<name>A0A9Q3PZM9_9BASI</name>
<dbReference type="AlphaFoldDB" id="A0A9Q3PZM9"/>